<evidence type="ECO:0000256" key="3">
    <source>
        <dbReference type="ARBA" id="ARBA00022825"/>
    </source>
</evidence>
<feature type="region of interest" description="Disordered" evidence="4">
    <location>
        <begin position="81"/>
        <end position="101"/>
    </location>
</feature>
<dbReference type="InterPro" id="IPR011042">
    <property type="entry name" value="6-blade_b-propeller_TolB-like"/>
</dbReference>
<keyword evidence="7" id="KW-1185">Reference proteome</keyword>
<evidence type="ECO:0000313" key="6">
    <source>
        <dbReference type="EMBL" id="GIJ73808.1"/>
    </source>
</evidence>
<organism evidence="6 7">
    <name type="scientific">Virgisporangium ochraceum</name>
    <dbReference type="NCBI Taxonomy" id="65505"/>
    <lineage>
        <taxon>Bacteria</taxon>
        <taxon>Bacillati</taxon>
        <taxon>Actinomycetota</taxon>
        <taxon>Actinomycetes</taxon>
        <taxon>Micromonosporales</taxon>
        <taxon>Micromonosporaceae</taxon>
        <taxon>Virgisporangium</taxon>
    </lineage>
</organism>
<proteinExistence type="predicted"/>
<keyword evidence="3" id="KW-0645">Protease</keyword>
<keyword evidence="1" id="KW-0732">Signal</keyword>
<dbReference type="GO" id="GO:0004252">
    <property type="term" value="F:serine-type endopeptidase activity"/>
    <property type="evidence" value="ECO:0007669"/>
    <property type="project" value="TreeGrafter"/>
</dbReference>
<dbReference type="SUPFAM" id="SSF82171">
    <property type="entry name" value="DPP6 N-terminal domain-like"/>
    <property type="match status" value="1"/>
</dbReference>
<comment type="caution">
    <text evidence="6">The sequence shown here is derived from an EMBL/GenBank/DDBJ whole genome shotgun (WGS) entry which is preliminary data.</text>
</comment>
<dbReference type="PANTHER" id="PTHR42776:SF13">
    <property type="entry name" value="DIPEPTIDYL-PEPTIDASE 5"/>
    <property type="match status" value="1"/>
</dbReference>
<feature type="domain" description="Peptidase S9 prolyl oligopeptidase catalytic" evidence="5">
    <location>
        <begin position="456"/>
        <end position="662"/>
    </location>
</feature>
<dbReference type="Pfam" id="PF00326">
    <property type="entry name" value="Peptidase_S9"/>
    <property type="match status" value="1"/>
</dbReference>
<dbReference type="EMBL" id="BOPH01000125">
    <property type="protein sequence ID" value="GIJ73808.1"/>
    <property type="molecule type" value="Genomic_DNA"/>
</dbReference>
<dbReference type="RefSeq" id="WP_203933625.1">
    <property type="nucleotide sequence ID" value="NZ_BOPH01000125.1"/>
</dbReference>
<evidence type="ECO:0000256" key="1">
    <source>
        <dbReference type="ARBA" id="ARBA00022729"/>
    </source>
</evidence>
<dbReference type="Pfam" id="PF07676">
    <property type="entry name" value="PD40"/>
    <property type="match status" value="1"/>
</dbReference>
<dbReference type="InterPro" id="IPR001375">
    <property type="entry name" value="Peptidase_S9_cat"/>
</dbReference>
<dbReference type="InterPro" id="IPR029058">
    <property type="entry name" value="AB_hydrolase_fold"/>
</dbReference>
<dbReference type="Proteomes" id="UP000635606">
    <property type="component" value="Unassembled WGS sequence"/>
</dbReference>
<accession>A0A8J4A3Z4</accession>
<protein>
    <submittedName>
        <fullName evidence="6">Peptidase S9</fullName>
    </submittedName>
</protein>
<gene>
    <name evidence="6" type="ORF">Voc01_087250</name>
</gene>
<dbReference type="AlphaFoldDB" id="A0A8J4A3Z4"/>
<dbReference type="GO" id="GO:0006508">
    <property type="term" value="P:proteolysis"/>
    <property type="evidence" value="ECO:0007669"/>
    <property type="project" value="InterPro"/>
</dbReference>
<keyword evidence="3" id="KW-0720">Serine protease</keyword>
<evidence type="ECO:0000259" key="5">
    <source>
        <dbReference type="Pfam" id="PF00326"/>
    </source>
</evidence>
<dbReference type="InterPro" id="IPR011659">
    <property type="entry name" value="WD40"/>
</dbReference>
<dbReference type="Gene3D" id="2.120.10.30">
    <property type="entry name" value="TolB, C-terminal domain"/>
    <property type="match status" value="2"/>
</dbReference>
<dbReference type="Gene3D" id="3.40.50.1820">
    <property type="entry name" value="alpha/beta hydrolase"/>
    <property type="match status" value="1"/>
</dbReference>
<evidence type="ECO:0000256" key="2">
    <source>
        <dbReference type="ARBA" id="ARBA00022801"/>
    </source>
</evidence>
<sequence>MIADASAGEPFLDLDAYVALPRVSGLRLSPDGRRLVVGVGTLDRTKTRYVTSLWEVDPDGDRPARRLTRSGKGESAVGFTPDGHLLFTSSRPAPDGDTDDDPTALWLQPCDGGDARVVADPSSGVGSVRVSASGRVVIGSDLLPSATGPDNDKELRDPRTEAKVTAILHEGYPIRYWDHHLGPGRTRLLVADAGGETLTLRDLTGHVGAALDRSDFDVTPDGRTVVASWLVAEPGGVQRRTLVAIDVHSGERRVLADDADHEYEAPRVSPDGARVACVVHQRSGPQDPPYQWMGVVPLAGGRVEPLTDKWERWPSPARWTPDGAALVVAADHDGRSPLWRVDAATGEPTRLTPDDGAYSDVQVSPDGRWVYALRAAVDAPPAPVRVAADGTGTVEPLRGPAPAVPLPGRLDEVTATAADGTPLRAWLAVPHGAGPDSPAPLLLWVHGGPLRSWNSWSWRWNWWIAVARGYAVLLPDPALSTGYGNDFVRRGWGAWGAAPYTDLMTVTDAAERRDDIDATRTAAMGGSFGGYMANWIAGHTDRFAAIVTHAALWNLDQMLATTDLASYWVREMTPDMVAANSPHLFADRITTPMLVIHGDRDYRVPVGEALGLWWDLLSRSTAADGSTPHRFLYFPDENHWILKPQHAKVWYSTVFAFLAQHVLGEEWRRPDLLG</sequence>
<keyword evidence="2" id="KW-0378">Hydrolase</keyword>
<reference evidence="6" key="1">
    <citation type="submission" date="2021-01" db="EMBL/GenBank/DDBJ databases">
        <title>Whole genome shotgun sequence of Virgisporangium ochraceum NBRC 16418.</title>
        <authorList>
            <person name="Komaki H."/>
            <person name="Tamura T."/>
        </authorList>
    </citation>
    <scope>NUCLEOTIDE SEQUENCE</scope>
    <source>
        <strain evidence="6">NBRC 16418</strain>
    </source>
</reference>
<evidence type="ECO:0000256" key="4">
    <source>
        <dbReference type="SAM" id="MobiDB-lite"/>
    </source>
</evidence>
<name>A0A8J4A3Z4_9ACTN</name>
<dbReference type="PANTHER" id="PTHR42776">
    <property type="entry name" value="SERINE PEPTIDASE S9 FAMILY MEMBER"/>
    <property type="match status" value="1"/>
</dbReference>
<evidence type="ECO:0000313" key="7">
    <source>
        <dbReference type="Proteomes" id="UP000635606"/>
    </source>
</evidence>
<dbReference type="SUPFAM" id="SSF53474">
    <property type="entry name" value="alpha/beta-Hydrolases"/>
    <property type="match status" value="1"/>
</dbReference>